<name>A0ACD0WDL8_CLALS</name>
<reference evidence="2" key="1">
    <citation type="journal article" date="2019" name="MBio">
        <title>Comparative genomics for the elucidation of multidrug resistance (MDR) in Candida lusitaniae.</title>
        <authorList>
            <person name="Kannan A."/>
            <person name="Asner S.A."/>
            <person name="Trachsel E."/>
            <person name="Kelly S."/>
            <person name="Parker J."/>
            <person name="Sanglard D."/>
        </authorList>
    </citation>
    <scope>NUCLEOTIDE SEQUENCE [LARGE SCALE GENOMIC DNA]</scope>
    <source>
        <strain evidence="2">P1</strain>
    </source>
</reference>
<evidence type="ECO:0000313" key="2">
    <source>
        <dbReference type="Proteomes" id="UP000326582"/>
    </source>
</evidence>
<evidence type="ECO:0000313" key="1">
    <source>
        <dbReference type="EMBL" id="QFZ25476.1"/>
    </source>
</evidence>
<dbReference type="Proteomes" id="UP000326582">
    <property type="component" value="Chromosome 1"/>
</dbReference>
<gene>
    <name evidence="1" type="ORF">EJF14_10572</name>
</gene>
<sequence length="149" mass="17349">MSPHYCPTQTTQNDANDANDTKTQTFVRSSPWPRRCSGPQKRRCRRPLESRRPCKQITSRPSLQRSFSSVWASWPWVFWRVREEPPSKGQSVQPPHGALFCQPKTWRFPQSTCCPWPSCHQNGKWPWHCCSQNSAGSTRTPPPRRVDRT</sequence>
<proteinExistence type="predicted"/>
<keyword evidence="2" id="KW-1185">Reference proteome</keyword>
<organism evidence="1 2">
    <name type="scientific">Clavispora lusitaniae</name>
    <name type="common">Candida lusitaniae</name>
    <dbReference type="NCBI Taxonomy" id="36911"/>
    <lineage>
        <taxon>Eukaryota</taxon>
        <taxon>Fungi</taxon>
        <taxon>Dikarya</taxon>
        <taxon>Ascomycota</taxon>
        <taxon>Saccharomycotina</taxon>
        <taxon>Pichiomycetes</taxon>
        <taxon>Metschnikowiaceae</taxon>
        <taxon>Clavispora</taxon>
    </lineage>
</organism>
<protein>
    <submittedName>
        <fullName evidence="1">Uncharacterized protein</fullName>
    </submittedName>
</protein>
<accession>A0ACD0WDL8</accession>
<dbReference type="EMBL" id="CP038484">
    <property type="protein sequence ID" value="QFZ25476.1"/>
    <property type="molecule type" value="Genomic_DNA"/>
</dbReference>